<evidence type="ECO:0000313" key="2">
    <source>
        <dbReference type="Proteomes" id="UP000000345"/>
    </source>
</evidence>
<dbReference type="GeneID" id="9705497"/>
<evidence type="ECO:0000313" key="1">
    <source>
        <dbReference type="EMBL" id="ADL59354.1"/>
    </source>
</evidence>
<dbReference type="EMBL" id="CP001710">
    <property type="protein sequence ID" value="ADL59354.1"/>
    <property type="molecule type" value="Genomic_DNA"/>
</dbReference>
<dbReference type="OrthoDB" id="85914at2157"/>
<dbReference type="STRING" id="79929.MTBMA_c17860"/>
<proteinExistence type="predicted"/>
<organism evidence="1 2">
    <name type="scientific">Methanothermobacter marburgensis (strain ATCC BAA-927 / DSM 2133 / JCM 14651 / NBRC 100331 / OCM 82 / Marburg)</name>
    <name type="common">Methanobacterium thermoautotrophicum</name>
    <dbReference type="NCBI Taxonomy" id="79929"/>
    <lineage>
        <taxon>Archaea</taxon>
        <taxon>Methanobacteriati</taxon>
        <taxon>Methanobacteriota</taxon>
        <taxon>Methanomada group</taxon>
        <taxon>Methanobacteria</taxon>
        <taxon>Methanobacteriales</taxon>
        <taxon>Methanobacteriaceae</taxon>
        <taxon>Methanothermobacter</taxon>
    </lineage>
</organism>
<sequence length="78" mass="8656">MIFSTDFLLSLIIVAIIVGISAELMEIQETRMNERFRETYTRAKGATATDVLINTPGDPVNWEKLPVGTCRYPGLAVP</sequence>
<gene>
    <name evidence="1" type="ordered locus">MTBMA_c17860</name>
</gene>
<dbReference type="GeneID" id="77400554"/>
<reference evidence="1 2" key="2">
    <citation type="journal article" date="2010" name="J. Bacteriol.">
        <title>Complete genome sequence of Methanothermobacter marburgensis, a methanoarchaeon model organism.</title>
        <authorList>
            <person name="Liesegang H."/>
            <person name="Kaster A.K."/>
            <person name="Wiezer A."/>
            <person name="Goenrich M."/>
            <person name="Wollherr A."/>
            <person name="Seedorf H."/>
            <person name="Gottschalk G."/>
            <person name="Thauer R.K."/>
        </authorList>
    </citation>
    <scope>NUCLEOTIDE SEQUENCE [LARGE SCALE GENOMIC DNA]</scope>
    <source>
        <strain evidence="2">ATCC BAA-927 / DSM 2133 / JCM 14651 / NBRC 100331 / OCM 82 / Marburg</strain>
    </source>
</reference>
<dbReference type="Proteomes" id="UP000000345">
    <property type="component" value="Chromosome"/>
</dbReference>
<dbReference type="RefSeq" id="WP_013296564.1">
    <property type="nucleotide sequence ID" value="NC_014408.1"/>
</dbReference>
<protein>
    <submittedName>
        <fullName evidence="1">Uncharacterized protein</fullName>
    </submittedName>
</protein>
<dbReference type="PaxDb" id="79929-MTBMA_c17860"/>
<name>D9PYQ6_METTM</name>
<dbReference type="KEGG" id="mmg:MTBMA_c17860"/>
<accession>D9PYQ6</accession>
<keyword evidence="2" id="KW-1185">Reference proteome</keyword>
<reference key="1">
    <citation type="submission" date="2009-08" db="EMBL/GenBank/DDBJ databases">
        <title>The genome sequence of Methanothermobacter marburgensis.</title>
        <authorList>
            <person name="Kaster A."/>
            <person name="Seedorf H."/>
            <person name="Goenrich M."/>
            <person name="Wiezer A."/>
            <person name="Liesegang H."/>
            <person name="Thauer R."/>
            <person name="Gottschalk G."/>
        </authorList>
    </citation>
    <scope>NUCLEOTIDE SEQUENCE</scope>
    <source>
        <strain>Marburg</strain>
    </source>
</reference>
<dbReference type="AlphaFoldDB" id="D9PYQ6"/>
<dbReference type="HOGENOM" id="CLU_2613715_0_0_2"/>